<dbReference type="PANTHER" id="PTHR43625:SF40">
    <property type="entry name" value="ALDO-KETO REDUCTASE YAKC [NADP(+)]"/>
    <property type="match status" value="1"/>
</dbReference>
<dbReference type="PANTHER" id="PTHR43625">
    <property type="entry name" value="AFLATOXIN B1 ALDEHYDE REDUCTASE"/>
    <property type="match status" value="1"/>
</dbReference>
<dbReference type="STRING" id="465820.NS263_09575"/>
<sequence>MTTGTDTTNRPAAASGTFRIGGDLEVHRLGYGTMQLTGPGVWGPPKDHDEAVRVLKRAVELGVDFFDTADSYGPYVAEDLLREALHPYGDDVVIATKAGLTRTGPNEWPPVGRPEYLRQEAEMSLRRLGLERIDLFQLHRIDPKVPLEDQVGELKKLQDEGKIRHIGLSEVSVDEVKAAQEIATIVSVQNLYNLQKRDAEELLDWSEEQGIGFIPWFPLATGGLTGDDSPLTEIAGRKGATPAQLALAWLLKRSPVMLPIPGTSSVDHLEDNLQGATIELTDEEFQELSKLGE</sequence>
<dbReference type="NCBIfam" id="NF007695">
    <property type="entry name" value="PRK10376.1"/>
    <property type="match status" value="1"/>
</dbReference>
<dbReference type="SUPFAM" id="SSF51430">
    <property type="entry name" value="NAD(P)-linked oxidoreductase"/>
    <property type="match status" value="1"/>
</dbReference>
<organism evidence="3 4">
    <name type="scientific">Curtobacterium oceanosedimentum</name>
    <dbReference type="NCBI Taxonomy" id="465820"/>
    <lineage>
        <taxon>Bacteria</taxon>
        <taxon>Bacillati</taxon>
        <taxon>Actinomycetota</taxon>
        <taxon>Actinomycetes</taxon>
        <taxon>Micrococcales</taxon>
        <taxon>Microbacteriaceae</taxon>
        <taxon>Curtobacterium</taxon>
    </lineage>
</organism>
<proteinExistence type="predicted"/>
<evidence type="ECO:0000259" key="2">
    <source>
        <dbReference type="Pfam" id="PF00248"/>
    </source>
</evidence>
<dbReference type="InterPro" id="IPR050791">
    <property type="entry name" value="Aldo-Keto_reductase"/>
</dbReference>
<dbReference type="Gene3D" id="3.20.20.100">
    <property type="entry name" value="NADP-dependent oxidoreductase domain"/>
    <property type="match status" value="1"/>
</dbReference>
<dbReference type="CDD" id="cd19088">
    <property type="entry name" value="AKR_AKR13B1"/>
    <property type="match status" value="1"/>
</dbReference>
<dbReference type="RefSeq" id="WP_058749828.1">
    <property type="nucleotide sequence ID" value="NZ_LDRC01000046.1"/>
</dbReference>
<gene>
    <name evidence="3" type="ORF">NS359_08930</name>
</gene>
<dbReference type="GO" id="GO:0016491">
    <property type="term" value="F:oxidoreductase activity"/>
    <property type="evidence" value="ECO:0007669"/>
    <property type="project" value="UniProtKB-KW"/>
</dbReference>
<evidence type="ECO:0000313" key="4">
    <source>
        <dbReference type="Proteomes" id="UP000072763"/>
    </source>
</evidence>
<dbReference type="Pfam" id="PF00248">
    <property type="entry name" value="Aldo_ket_red"/>
    <property type="match status" value="1"/>
</dbReference>
<accession>A0A147DQD8</accession>
<dbReference type="InterPro" id="IPR023210">
    <property type="entry name" value="NADP_OxRdtase_dom"/>
</dbReference>
<reference evidence="3 4" key="1">
    <citation type="journal article" date="2016" name="Front. Microbiol.">
        <title>Genomic Resource of Rice Seed Associated Bacteria.</title>
        <authorList>
            <person name="Midha S."/>
            <person name="Bansal K."/>
            <person name="Sharma S."/>
            <person name="Kumar N."/>
            <person name="Patil P.P."/>
            <person name="Chaudhry V."/>
            <person name="Patil P.B."/>
        </authorList>
    </citation>
    <scope>NUCLEOTIDE SEQUENCE [LARGE SCALE GENOMIC DNA]</scope>
    <source>
        <strain evidence="3 4">NS359</strain>
    </source>
</reference>
<keyword evidence="1" id="KW-0560">Oxidoreductase</keyword>
<name>A0A147DQD8_9MICO</name>
<dbReference type="InterPro" id="IPR020471">
    <property type="entry name" value="AKR"/>
</dbReference>
<feature type="domain" description="NADP-dependent oxidoreductase" evidence="2">
    <location>
        <begin position="28"/>
        <end position="291"/>
    </location>
</feature>
<dbReference type="PRINTS" id="PR00069">
    <property type="entry name" value="ALDKETRDTASE"/>
</dbReference>
<evidence type="ECO:0000256" key="1">
    <source>
        <dbReference type="ARBA" id="ARBA00023002"/>
    </source>
</evidence>
<dbReference type="Proteomes" id="UP000072763">
    <property type="component" value="Unassembled WGS sequence"/>
</dbReference>
<comment type="caution">
    <text evidence="3">The sequence shown here is derived from an EMBL/GenBank/DDBJ whole genome shotgun (WGS) entry which is preliminary data.</text>
</comment>
<dbReference type="InterPro" id="IPR036812">
    <property type="entry name" value="NAD(P)_OxRdtase_dom_sf"/>
</dbReference>
<protein>
    <submittedName>
        <fullName evidence="3">Oxidoreductase</fullName>
    </submittedName>
</protein>
<evidence type="ECO:0000313" key="3">
    <source>
        <dbReference type="EMBL" id="KTR51726.1"/>
    </source>
</evidence>
<dbReference type="GO" id="GO:0005737">
    <property type="term" value="C:cytoplasm"/>
    <property type="evidence" value="ECO:0007669"/>
    <property type="project" value="TreeGrafter"/>
</dbReference>
<dbReference type="AlphaFoldDB" id="A0A147DQD8"/>
<dbReference type="PATRIC" id="fig|465820.4.peg.1952"/>
<dbReference type="EMBL" id="LDRC01000046">
    <property type="protein sequence ID" value="KTR51726.1"/>
    <property type="molecule type" value="Genomic_DNA"/>
</dbReference>
<dbReference type="OrthoDB" id="9768793at2"/>